<gene>
    <name evidence="10" type="primary">hutU</name>
    <name evidence="14" type="ORF">HW450_11130</name>
</gene>
<dbReference type="GO" id="GO:0005737">
    <property type="term" value="C:cytoplasm"/>
    <property type="evidence" value="ECO:0007669"/>
    <property type="project" value="UniProtKB-SubCell"/>
</dbReference>
<feature type="binding site" evidence="10">
    <location>
        <begin position="263"/>
        <end position="267"/>
    </location>
    <ligand>
        <name>NAD(+)</name>
        <dbReference type="ChEBI" id="CHEBI:57540"/>
    </ligand>
</feature>
<comment type="similarity">
    <text evidence="2 10">Belongs to the urocanase family.</text>
</comment>
<comment type="function">
    <text evidence="9 10">Catalyzes the conversion of urocanate to 4-imidazolone-5-propionate.</text>
</comment>
<proteinExistence type="inferred from homology"/>
<protein>
    <recommendedName>
        <fullName evidence="3 10">Urocanate hydratase</fullName>
        <shortName evidence="10">Urocanase</shortName>
        <ecNumber evidence="3 10">4.2.1.49</ecNumber>
    </recommendedName>
    <alternativeName>
        <fullName evidence="7 10">Imidazolonepropionate hydrolase</fullName>
    </alternativeName>
</protein>
<comment type="catalytic activity">
    <reaction evidence="8 10">
        <text>4-imidazolone-5-propanoate = trans-urocanate + H2O</text>
        <dbReference type="Rhea" id="RHEA:13101"/>
        <dbReference type="ChEBI" id="CHEBI:15377"/>
        <dbReference type="ChEBI" id="CHEBI:17771"/>
        <dbReference type="ChEBI" id="CHEBI:77893"/>
        <dbReference type="EC" id="4.2.1.49"/>
    </reaction>
</comment>
<keyword evidence="10" id="KW-0963">Cytoplasm</keyword>
<dbReference type="InterPro" id="IPR023636">
    <property type="entry name" value="Urocanase_CS"/>
</dbReference>
<dbReference type="FunFam" id="3.40.50.10730:FF:000001">
    <property type="entry name" value="Urocanate hydratase"/>
    <property type="match status" value="1"/>
</dbReference>
<keyword evidence="4 10" id="KW-0369">Histidine metabolism</keyword>
<feature type="binding site" evidence="10">
    <location>
        <position position="491"/>
    </location>
    <ligand>
        <name>NAD(+)</name>
        <dbReference type="ChEBI" id="CHEBI:57540"/>
    </ligand>
</feature>
<feature type="binding site" evidence="10">
    <location>
        <position position="192"/>
    </location>
    <ligand>
        <name>NAD(+)</name>
        <dbReference type="ChEBI" id="CHEBI:57540"/>
    </ligand>
</feature>
<evidence type="ECO:0000256" key="5">
    <source>
        <dbReference type="ARBA" id="ARBA00023027"/>
    </source>
</evidence>
<dbReference type="InterPro" id="IPR055351">
    <property type="entry name" value="Urocanase"/>
</dbReference>
<comment type="subcellular location">
    <subcellularLocation>
        <location evidence="10">Cytoplasm</location>
    </subcellularLocation>
</comment>
<dbReference type="Proteomes" id="UP000515570">
    <property type="component" value="Chromosome"/>
</dbReference>
<feature type="binding site" evidence="10">
    <location>
        <position position="126"/>
    </location>
    <ligand>
        <name>NAD(+)</name>
        <dbReference type="ChEBI" id="CHEBI:57540"/>
    </ligand>
</feature>
<evidence type="ECO:0000256" key="6">
    <source>
        <dbReference type="ARBA" id="ARBA00023239"/>
    </source>
</evidence>
<dbReference type="HAMAP" id="MF_00577">
    <property type="entry name" value="HutU"/>
    <property type="match status" value="1"/>
</dbReference>
<comment type="pathway">
    <text evidence="1 10">Amino-acid degradation; L-histidine degradation into L-glutamate; N-formimidoyl-L-glutamate from L-histidine: step 2/3.</text>
</comment>
<dbReference type="Gene3D" id="3.40.50.10730">
    <property type="entry name" value="Urocanase like domains"/>
    <property type="match status" value="1"/>
</dbReference>
<dbReference type="InterPro" id="IPR036190">
    <property type="entry name" value="Urocanase_sf"/>
</dbReference>
<feature type="domain" description="Urocanase N-terminal" evidence="12">
    <location>
        <begin position="7"/>
        <end position="133"/>
    </location>
</feature>
<comment type="cofactor">
    <cofactor evidence="10">
        <name>NAD(+)</name>
        <dbReference type="ChEBI" id="CHEBI:57540"/>
    </cofactor>
    <text evidence="10">Binds 1 NAD(+) per subunit.</text>
</comment>
<dbReference type="EMBL" id="CP059833">
    <property type="protein sequence ID" value="QMV84877.1"/>
    <property type="molecule type" value="Genomic_DNA"/>
</dbReference>
<dbReference type="GO" id="GO:0016153">
    <property type="term" value="F:urocanate hydratase activity"/>
    <property type="evidence" value="ECO:0007669"/>
    <property type="project" value="UniProtKB-UniRule"/>
</dbReference>
<dbReference type="RefSeq" id="WP_182385684.1">
    <property type="nucleotide sequence ID" value="NZ_CP059833.1"/>
</dbReference>
<sequence length="559" mass="61190">MSEPRIVRAPRGTEISAKSWQTEAPLRMLMNNLDPEVAERPEDLVVYGGTGKAARNWEAFDAIVASLKDLEDDETLLVQSGKPVGIWKTNPWAPRVLIANSNLVGDWATWPEFRKLEAEGLMMYGQMTAGSWIYIATQGILQGTFETFAAIARKRFDGTLKGTITLTGGCGGMGGAQPLAVTLNGGVCIIADVDRARLERRQAKRYLDEVADSLDDAIARATTAKTEGRALSVGVEGNAADIFPELLRRHRAGDIQVDIVTDQTSAHDPLSYLPSEIPFADWQAEARQDPETFTKKARESMAAQVQAMVEFQDEGAEVFDYGNSIRDEARHAGYGRAFEFPGFVPAYIRPLFCEGLGPFRWAALSGDPEDIRVTDQALKELFPENEHLHRWLDAAEEYVEFEGLPARICWLGYGERHKAGLLFNDLVREGKVKAPIVIGRDHLDSGSVASPYRETESMLDGSDAIADWPLLNALTATSSGATWVSIHHGGGVGIGRSIHAGQVSVADGTDLAAEKLSRVLTNDPGMGVIRHVDAGYNRAQEVAEERGVRIPMPFNSREK</sequence>
<dbReference type="Pfam" id="PF01175">
    <property type="entry name" value="Urocanase"/>
    <property type="match status" value="1"/>
</dbReference>
<dbReference type="Pfam" id="PF17391">
    <property type="entry name" value="Urocanase_N"/>
    <property type="match status" value="1"/>
</dbReference>
<dbReference type="PANTHER" id="PTHR12216">
    <property type="entry name" value="UROCANATE HYDRATASE"/>
    <property type="match status" value="1"/>
</dbReference>
<evidence type="ECO:0000256" key="2">
    <source>
        <dbReference type="ARBA" id="ARBA00007578"/>
    </source>
</evidence>
<name>A0A7G5FE36_9CORY</name>
<dbReference type="PANTHER" id="PTHR12216:SF4">
    <property type="entry name" value="UROCANATE HYDRATASE"/>
    <property type="match status" value="1"/>
</dbReference>
<feature type="active site" evidence="10">
    <location>
        <position position="409"/>
    </location>
</feature>
<evidence type="ECO:0000256" key="9">
    <source>
        <dbReference type="ARBA" id="ARBA00056569"/>
    </source>
</evidence>
<dbReference type="InterPro" id="IPR038364">
    <property type="entry name" value="Urocanase_central_sf"/>
</dbReference>
<feature type="domain" description="Urocanase C-terminal" evidence="13">
    <location>
        <begin position="350"/>
        <end position="544"/>
    </location>
</feature>
<dbReference type="InterPro" id="IPR035401">
    <property type="entry name" value="Urocanase_C"/>
</dbReference>
<dbReference type="NCBIfam" id="NF003820">
    <property type="entry name" value="PRK05414.1"/>
    <property type="match status" value="1"/>
</dbReference>
<dbReference type="NCBIfam" id="TIGR01228">
    <property type="entry name" value="hutU"/>
    <property type="match status" value="1"/>
</dbReference>
<accession>A0A7G5FE36</accession>
<organism evidence="14 15">
    <name type="scientific">Corynebacterium hindlerae</name>
    <dbReference type="NCBI Taxonomy" id="699041"/>
    <lineage>
        <taxon>Bacteria</taxon>
        <taxon>Bacillati</taxon>
        <taxon>Actinomycetota</taxon>
        <taxon>Actinomycetes</taxon>
        <taxon>Mycobacteriales</taxon>
        <taxon>Corynebacteriaceae</taxon>
        <taxon>Corynebacterium</taxon>
    </lineage>
</organism>
<dbReference type="PIRSF" id="PIRSF001423">
    <property type="entry name" value="Urocanate_hydrat"/>
    <property type="match status" value="1"/>
</dbReference>
<dbReference type="GO" id="GO:0019556">
    <property type="term" value="P:L-histidine catabolic process to glutamate and formamide"/>
    <property type="evidence" value="ECO:0007669"/>
    <property type="project" value="UniProtKB-UniPathway"/>
</dbReference>
<feature type="binding site" evidence="10">
    <location>
        <begin position="172"/>
        <end position="174"/>
    </location>
    <ligand>
        <name>NAD(+)</name>
        <dbReference type="ChEBI" id="CHEBI:57540"/>
    </ligand>
</feature>
<dbReference type="InterPro" id="IPR035085">
    <property type="entry name" value="Urocanase_Rossmann-like"/>
</dbReference>
<evidence type="ECO:0000259" key="13">
    <source>
        <dbReference type="Pfam" id="PF17392"/>
    </source>
</evidence>
<feature type="binding site" evidence="10">
    <location>
        <position position="197"/>
    </location>
    <ligand>
        <name>NAD(+)</name>
        <dbReference type="ChEBI" id="CHEBI:57540"/>
    </ligand>
</feature>
<evidence type="ECO:0000313" key="15">
    <source>
        <dbReference type="Proteomes" id="UP000515570"/>
    </source>
</evidence>
<reference evidence="14 15" key="1">
    <citation type="submission" date="2020-07" db="EMBL/GenBank/DDBJ databases">
        <title>non toxigenic Corynebacterium sp. nov from a clinical source.</title>
        <authorList>
            <person name="Bernier A.-M."/>
            <person name="Bernard K."/>
        </authorList>
    </citation>
    <scope>NUCLEOTIDE SEQUENCE [LARGE SCALE GENOMIC DNA]</scope>
    <source>
        <strain evidence="15">NML 93-0612</strain>
    </source>
</reference>
<keyword evidence="6 10" id="KW-0456">Lyase</keyword>
<dbReference type="UniPathway" id="UPA00379">
    <property type="reaction ID" value="UER00550"/>
</dbReference>
<dbReference type="SUPFAM" id="SSF111326">
    <property type="entry name" value="Urocanase"/>
    <property type="match status" value="1"/>
</dbReference>
<evidence type="ECO:0000256" key="8">
    <source>
        <dbReference type="ARBA" id="ARBA00047623"/>
    </source>
</evidence>
<feature type="binding site" evidence="10">
    <location>
        <begin position="48"/>
        <end position="49"/>
    </location>
    <ligand>
        <name>NAD(+)</name>
        <dbReference type="ChEBI" id="CHEBI:57540"/>
    </ligand>
</feature>
<evidence type="ECO:0000259" key="11">
    <source>
        <dbReference type="Pfam" id="PF01175"/>
    </source>
</evidence>
<evidence type="ECO:0000256" key="1">
    <source>
        <dbReference type="ARBA" id="ARBA00004794"/>
    </source>
</evidence>
<feature type="binding site" evidence="10">
    <location>
        <begin position="238"/>
        <end position="239"/>
    </location>
    <ligand>
        <name>NAD(+)</name>
        <dbReference type="ChEBI" id="CHEBI:57540"/>
    </ligand>
</feature>
<evidence type="ECO:0000256" key="4">
    <source>
        <dbReference type="ARBA" id="ARBA00022808"/>
    </source>
</evidence>
<evidence type="ECO:0000256" key="10">
    <source>
        <dbReference type="HAMAP-Rule" id="MF_00577"/>
    </source>
</evidence>
<dbReference type="Gene3D" id="3.40.1770.10">
    <property type="entry name" value="Urocanase superfamily"/>
    <property type="match status" value="1"/>
</dbReference>
<evidence type="ECO:0000256" key="3">
    <source>
        <dbReference type="ARBA" id="ARBA00011992"/>
    </source>
</evidence>
<keyword evidence="5 10" id="KW-0520">NAD</keyword>
<dbReference type="InterPro" id="IPR035400">
    <property type="entry name" value="Urocanase_N"/>
</dbReference>
<dbReference type="EC" id="4.2.1.49" evidence="3 10"/>
<dbReference type="GO" id="GO:0019557">
    <property type="term" value="P:L-histidine catabolic process to glutamate and formate"/>
    <property type="evidence" value="ECO:0007669"/>
    <property type="project" value="UniProtKB-UniPathway"/>
</dbReference>
<feature type="binding site" evidence="10">
    <location>
        <begin position="272"/>
        <end position="273"/>
    </location>
    <ligand>
        <name>NAD(+)</name>
        <dbReference type="ChEBI" id="CHEBI:57540"/>
    </ligand>
</feature>
<dbReference type="Pfam" id="PF17392">
    <property type="entry name" value="Urocanase_C"/>
    <property type="match status" value="1"/>
</dbReference>
<feature type="domain" description="Urocanase Rossmann-like" evidence="11">
    <location>
        <begin position="137"/>
        <end position="347"/>
    </location>
</feature>
<keyword evidence="15" id="KW-1185">Reference proteome</keyword>
<evidence type="ECO:0000256" key="7">
    <source>
        <dbReference type="ARBA" id="ARBA00031640"/>
    </source>
</evidence>
<evidence type="ECO:0000313" key="14">
    <source>
        <dbReference type="EMBL" id="QMV84877.1"/>
    </source>
</evidence>
<evidence type="ECO:0000259" key="12">
    <source>
        <dbReference type="Pfam" id="PF17391"/>
    </source>
</evidence>
<dbReference type="AlphaFoldDB" id="A0A7G5FE36"/>
<feature type="binding site" evidence="10">
    <location>
        <position position="321"/>
    </location>
    <ligand>
        <name>NAD(+)</name>
        <dbReference type="ChEBI" id="CHEBI:57540"/>
    </ligand>
</feature>
<dbReference type="InterPro" id="IPR023637">
    <property type="entry name" value="Urocanase-like"/>
</dbReference>
<dbReference type="PROSITE" id="PS01233">
    <property type="entry name" value="UROCANASE"/>
    <property type="match status" value="1"/>
</dbReference>